<organism evidence="1 2">
    <name type="scientific">Perspicuibacillus lycopersici</name>
    <dbReference type="NCBI Taxonomy" id="1325689"/>
    <lineage>
        <taxon>Bacteria</taxon>
        <taxon>Bacillati</taxon>
        <taxon>Bacillota</taxon>
        <taxon>Bacilli</taxon>
        <taxon>Bacillales</taxon>
        <taxon>Bacillaceae</taxon>
        <taxon>Perspicuibacillus</taxon>
    </lineage>
</organism>
<comment type="caution">
    <text evidence="1">The sequence shown here is derived from an EMBL/GenBank/DDBJ whole genome shotgun (WGS) entry which is preliminary data.</text>
</comment>
<accession>A0AAE3IVS8</accession>
<protein>
    <submittedName>
        <fullName evidence="1">NETI motif-containing protein</fullName>
    </submittedName>
</protein>
<evidence type="ECO:0000313" key="1">
    <source>
        <dbReference type="EMBL" id="MCU9614299.1"/>
    </source>
</evidence>
<dbReference type="EMBL" id="JAOUSF010000004">
    <property type="protein sequence ID" value="MCU9614299.1"/>
    <property type="molecule type" value="Genomic_DNA"/>
</dbReference>
<name>A0AAE3IVS8_9BACI</name>
<reference evidence="1" key="1">
    <citation type="submission" date="2022-10" db="EMBL/GenBank/DDBJ databases">
        <title>Description of Fervidibacillus gen. nov. in the family Fervidibacillaceae fam. nov. with two species, Fervidibacillus albus sp. nov., and Fervidibacillus halotolerans sp. nov., isolated from tidal flat sediments.</title>
        <authorList>
            <person name="Kwon K.K."/>
            <person name="Yang S.-H."/>
        </authorList>
    </citation>
    <scope>NUCLEOTIDE SEQUENCE</scope>
    <source>
        <strain evidence="1">JCM 19140</strain>
    </source>
</reference>
<dbReference type="RefSeq" id="WP_263073578.1">
    <property type="nucleotide sequence ID" value="NZ_JAOUSF010000004.1"/>
</dbReference>
<dbReference type="AlphaFoldDB" id="A0AAE3IVS8"/>
<dbReference type="InterPro" id="IPR025930">
    <property type="entry name" value="NETI"/>
</dbReference>
<proteinExistence type="predicted"/>
<keyword evidence="2" id="KW-1185">Reference proteome</keyword>
<dbReference type="Pfam" id="PF14044">
    <property type="entry name" value="NETI"/>
    <property type="match status" value="1"/>
</dbReference>
<gene>
    <name evidence="1" type="ORF">OEV98_12190</name>
</gene>
<sequence length="68" mass="8032">MKQKKRKMRFELGDNESIDQCLERMKKEGYEPIGKIEKPVFQEVFDTEGNSSVKPVKQQIIFEGRLIE</sequence>
<dbReference type="Proteomes" id="UP001209318">
    <property type="component" value="Unassembled WGS sequence"/>
</dbReference>
<evidence type="ECO:0000313" key="2">
    <source>
        <dbReference type="Proteomes" id="UP001209318"/>
    </source>
</evidence>